<keyword evidence="2" id="KW-0090">Biological rhythms</keyword>
<evidence type="ECO:0000256" key="1">
    <source>
        <dbReference type="ARBA" id="ARBA00022729"/>
    </source>
</evidence>
<feature type="chain" id="PRO_5040513553" evidence="4">
    <location>
        <begin position="22"/>
        <end position="239"/>
    </location>
</feature>
<dbReference type="SMART" id="SM00700">
    <property type="entry name" value="JHBP"/>
    <property type="match status" value="1"/>
</dbReference>
<accession>A0A9P0FGZ6</accession>
<keyword evidence="6" id="KW-1185">Reference proteome</keyword>
<dbReference type="EMBL" id="OV121134">
    <property type="protein sequence ID" value="CAH0553007.1"/>
    <property type="molecule type" value="Genomic_DNA"/>
</dbReference>
<dbReference type="AlphaFoldDB" id="A0A9P0FGZ6"/>
<dbReference type="Pfam" id="PF06585">
    <property type="entry name" value="JHBP"/>
    <property type="match status" value="1"/>
</dbReference>
<comment type="similarity">
    <text evidence="3">Belongs to the TO family.</text>
</comment>
<keyword evidence="1 4" id="KW-0732">Signal</keyword>
<evidence type="ECO:0000256" key="3">
    <source>
        <dbReference type="ARBA" id="ARBA00060902"/>
    </source>
</evidence>
<sequence>MLKLTVLFALFGCGLLATVLPSYLEPCQISDKKCLTDHAQSVLKSILNGDPQFKIPTLNPLLLPKVDLSSNGGLHIVFSNLQVKGIPDIKITSVEFNPVKKSGKVVFFYPRTELYGDYMAYGKILVLTINASDIASVVVEEGLYTWTFNYDLYDKNGAQYAKIKDHCTQFKLKKAKFDLKNVVNGNAELSAATNKILNDEWETVIKDLADGIGEAIGSVLNLILQAFMDKLLFSELVKL</sequence>
<dbReference type="GO" id="GO:0005615">
    <property type="term" value="C:extracellular space"/>
    <property type="evidence" value="ECO:0007669"/>
    <property type="project" value="TreeGrafter"/>
</dbReference>
<name>A0A9P0FGZ6_BRAAE</name>
<gene>
    <name evidence="5" type="ORF">MELIAE_LOCUS5116</name>
</gene>
<dbReference type="Gene3D" id="3.15.10.30">
    <property type="entry name" value="Haemolymph juvenile hormone binding protein"/>
    <property type="match status" value="1"/>
</dbReference>
<reference evidence="5" key="1">
    <citation type="submission" date="2021-12" db="EMBL/GenBank/DDBJ databases">
        <authorList>
            <person name="King R."/>
        </authorList>
    </citation>
    <scope>NUCLEOTIDE SEQUENCE</scope>
</reference>
<dbReference type="Proteomes" id="UP001154078">
    <property type="component" value="Chromosome 3"/>
</dbReference>
<dbReference type="FunFam" id="3.15.10.30:FF:000001">
    <property type="entry name" value="Takeout-like protein 1"/>
    <property type="match status" value="1"/>
</dbReference>
<evidence type="ECO:0000256" key="2">
    <source>
        <dbReference type="ARBA" id="ARBA00023108"/>
    </source>
</evidence>
<dbReference type="InterPro" id="IPR010562">
    <property type="entry name" value="Haemolymph_juvenile_hormone-bd"/>
</dbReference>
<dbReference type="PANTHER" id="PTHR11008:SF32">
    <property type="entry name" value="CIRCADIAN CLOCK-CONTROLLED PROTEIN DAYWAKE-RELATED"/>
    <property type="match status" value="1"/>
</dbReference>
<evidence type="ECO:0000313" key="5">
    <source>
        <dbReference type="EMBL" id="CAH0553007.1"/>
    </source>
</evidence>
<dbReference type="PANTHER" id="PTHR11008">
    <property type="entry name" value="PROTEIN TAKEOUT-LIKE PROTEIN"/>
    <property type="match status" value="1"/>
</dbReference>
<protein>
    <submittedName>
        <fullName evidence="5">Uncharacterized protein</fullName>
    </submittedName>
</protein>
<feature type="signal peptide" evidence="4">
    <location>
        <begin position="1"/>
        <end position="21"/>
    </location>
</feature>
<evidence type="ECO:0000256" key="4">
    <source>
        <dbReference type="SAM" id="SignalP"/>
    </source>
</evidence>
<evidence type="ECO:0000313" key="6">
    <source>
        <dbReference type="Proteomes" id="UP001154078"/>
    </source>
</evidence>
<dbReference type="OrthoDB" id="8194225at2759"/>
<proteinExistence type="inferred from homology"/>
<organism evidence="5 6">
    <name type="scientific">Brassicogethes aeneus</name>
    <name type="common">Rape pollen beetle</name>
    <name type="synonym">Meligethes aeneus</name>
    <dbReference type="NCBI Taxonomy" id="1431903"/>
    <lineage>
        <taxon>Eukaryota</taxon>
        <taxon>Metazoa</taxon>
        <taxon>Ecdysozoa</taxon>
        <taxon>Arthropoda</taxon>
        <taxon>Hexapoda</taxon>
        <taxon>Insecta</taxon>
        <taxon>Pterygota</taxon>
        <taxon>Neoptera</taxon>
        <taxon>Endopterygota</taxon>
        <taxon>Coleoptera</taxon>
        <taxon>Polyphaga</taxon>
        <taxon>Cucujiformia</taxon>
        <taxon>Nitidulidae</taxon>
        <taxon>Meligethinae</taxon>
        <taxon>Brassicogethes</taxon>
    </lineage>
</organism>
<dbReference type="GO" id="GO:0007623">
    <property type="term" value="P:circadian rhythm"/>
    <property type="evidence" value="ECO:0007669"/>
    <property type="project" value="UniProtKB-ARBA"/>
</dbReference>
<dbReference type="InterPro" id="IPR038606">
    <property type="entry name" value="To_sf"/>
</dbReference>